<dbReference type="EC" id="2.4.2.46" evidence="4"/>
<comment type="subcellular location">
    <subcellularLocation>
        <location evidence="1">Cell membrane</location>
        <topology evidence="1">Multi-pass membrane protein</topology>
    </subcellularLocation>
</comment>
<dbReference type="EMBL" id="CP063189">
    <property type="protein sequence ID" value="WCZ31573.1"/>
    <property type="molecule type" value="Genomic_DNA"/>
</dbReference>
<evidence type="ECO:0000313" key="17">
    <source>
        <dbReference type="Proteomes" id="UP001220064"/>
    </source>
</evidence>
<evidence type="ECO:0000256" key="10">
    <source>
        <dbReference type="ARBA" id="ARBA00023136"/>
    </source>
</evidence>
<feature type="transmembrane region" description="Helical" evidence="13">
    <location>
        <begin position="50"/>
        <end position="72"/>
    </location>
</feature>
<evidence type="ECO:0000259" key="14">
    <source>
        <dbReference type="Pfam" id="PF12249"/>
    </source>
</evidence>
<evidence type="ECO:0000259" key="15">
    <source>
        <dbReference type="Pfam" id="PF12250"/>
    </source>
</evidence>
<keyword evidence="8 13" id="KW-0812">Transmembrane</keyword>
<feature type="domain" description="Arabinofuranosyltransferase AftA C-terminal" evidence="14">
    <location>
        <begin position="455"/>
        <end position="633"/>
    </location>
</feature>
<evidence type="ECO:0000256" key="5">
    <source>
        <dbReference type="ARBA" id="ARBA00020482"/>
    </source>
</evidence>
<dbReference type="GO" id="GO:0016757">
    <property type="term" value="F:glycosyltransferase activity"/>
    <property type="evidence" value="ECO:0007669"/>
    <property type="project" value="UniProtKB-KW"/>
</dbReference>
<evidence type="ECO:0000256" key="12">
    <source>
        <dbReference type="ARBA" id="ARBA00034030"/>
    </source>
</evidence>
<feature type="transmembrane region" description="Helical" evidence="13">
    <location>
        <begin position="290"/>
        <end position="310"/>
    </location>
</feature>
<organism evidence="16 17">
    <name type="scientific">Corynebacterium massiliense DSM 45435</name>
    <dbReference type="NCBI Taxonomy" id="1121364"/>
    <lineage>
        <taxon>Bacteria</taxon>
        <taxon>Bacillati</taxon>
        <taxon>Actinomycetota</taxon>
        <taxon>Actinomycetes</taxon>
        <taxon>Mycobacteriales</taxon>
        <taxon>Corynebacteriaceae</taxon>
        <taxon>Corynebacterium</taxon>
    </lineage>
</organism>
<feature type="transmembrane region" description="Helical" evidence="13">
    <location>
        <begin position="15"/>
        <end position="38"/>
    </location>
</feature>
<evidence type="ECO:0000313" key="16">
    <source>
        <dbReference type="EMBL" id="WCZ31573.1"/>
    </source>
</evidence>
<dbReference type="Proteomes" id="UP001220064">
    <property type="component" value="Chromosome"/>
</dbReference>
<dbReference type="InterPro" id="IPR020963">
    <property type="entry name" value="ArabinofuranosylTrfase_AftA_N"/>
</dbReference>
<name>A0ABY7U752_9CORY</name>
<dbReference type="Pfam" id="PF12250">
    <property type="entry name" value="AftA_N"/>
    <property type="match status" value="1"/>
</dbReference>
<dbReference type="InterPro" id="IPR020959">
    <property type="entry name" value="ArabinofuranosylTrfase_AftA_C"/>
</dbReference>
<reference evidence="16 17" key="1">
    <citation type="submission" date="2020-10" db="EMBL/GenBank/DDBJ databases">
        <title>Complete genome sequence of Corynebacterium massiliense DSM 45435, type strain of Corynebacterium massiliense.</title>
        <authorList>
            <person name="Busche T."/>
            <person name="Kalinowski J."/>
            <person name="Ruckert C."/>
        </authorList>
    </citation>
    <scope>NUCLEOTIDE SEQUENCE [LARGE SCALE GENOMIC DNA]</scope>
    <source>
        <strain evidence="16 17">DSM 45435</strain>
    </source>
</reference>
<feature type="transmembrane region" description="Helical" evidence="13">
    <location>
        <begin position="338"/>
        <end position="356"/>
    </location>
</feature>
<evidence type="ECO:0000256" key="13">
    <source>
        <dbReference type="SAM" id="Phobius"/>
    </source>
</evidence>
<protein>
    <recommendedName>
        <fullName evidence="5">Galactan 5-O-arabinofuranosyltransferase</fullName>
        <ecNumber evidence="4">2.4.2.46</ecNumber>
    </recommendedName>
    <alternativeName>
        <fullName evidence="11">Arabinofuranosyltransferase AftA</fullName>
    </alternativeName>
</protein>
<comment type="pathway">
    <text evidence="2">Cell wall biogenesis; cell wall polysaccharide biosynthesis.</text>
</comment>
<comment type="catalytic activity">
    <reaction evidence="12">
        <text>Adds an alpha-D-arabinofuranosyl group from trans,octacis-decaprenylphospho-beta-D-arabinofuranose at the 5-O-position of the eighth, tenth and twelfth galactofuranose unit of the galactofuranan chain of [beta-D-galactofuranosyl-(1-&gt;5)-beta-D-galactofuranosyl-(1-&gt;6)]14-beta-D-galactofuranosyl-(1-&gt;5)-beta-D-galactofuranosyl-(1-&gt;4)-alpha-L-rhamnopyranosyl-(1-&gt;3)-N-acetyl-alpha-D-glucosaminyl-diphospho-trans,octacis-decaprenol.</text>
        <dbReference type="EC" id="2.4.2.46"/>
    </reaction>
</comment>
<feature type="transmembrane region" description="Helical" evidence="13">
    <location>
        <begin position="368"/>
        <end position="392"/>
    </location>
</feature>
<feature type="transmembrane region" description="Helical" evidence="13">
    <location>
        <begin position="245"/>
        <end position="278"/>
    </location>
</feature>
<keyword evidence="17" id="KW-1185">Reference proteome</keyword>
<evidence type="ECO:0000256" key="11">
    <source>
        <dbReference type="ARBA" id="ARBA00033184"/>
    </source>
</evidence>
<proteinExistence type="inferred from homology"/>
<feature type="transmembrane region" description="Helical" evidence="13">
    <location>
        <begin position="398"/>
        <end position="415"/>
    </location>
</feature>
<evidence type="ECO:0000256" key="7">
    <source>
        <dbReference type="ARBA" id="ARBA00022679"/>
    </source>
</evidence>
<sequence length="634" mass="68987">MTSSTASASPAHRNATLWAIPGVALAAAVITLAGWKAFKMVSLPAFNTSMVTRALATVGIILTLAVTGALLVRRNSWLTHMVSYLSPALLTLASLGLPLSATRLWLDGVQVDQVFRTQFLTRMTETASHADMNYADLPTFYPMGWFWLGGRLANVLGIPGWEVYQPWALMSLAMAGCVLVPVWQRLTGSLPLATGIALTTTAVTLATGAAEEPYSAVIAMGAPAACVMAAHAFDSRTPHSWVSVAGLAIYLGASASFYTLFTAVIALAVVSLLALVWAVKERSVRPIVKLAVTGIGAIAIALVSWAPYLWAVLHHTEPLQSTAQHYLPKEGTQLPVPFIAPSIIGLLCLVGFVYLITRRRDRETNALLWGLAGIYLWIIGSMLATLAGSTLLGFRLEILVVVMLATAGIFAVDWVRRHGVRHLYPDSWSPALGRKVSVAVVSIALLAGVFYAQQIPAENETAIDHAYSDTDGYGERADQFAGDSSHYYADIEKLVRDEGRDPADTVVMTDEKALMAFTPYYGFNAFTSHYANPLGEFNTRNDTMEEWSKASWDDSASDFAARVDDCPWRSPDVMVFRGDKDKPAKDGFKLHLAEDIYPNQPNVRYRAIFFNPMVFDGSEWSVEQVGPFVVAVRN</sequence>
<keyword evidence="10 13" id="KW-0472">Membrane</keyword>
<dbReference type="Pfam" id="PF12249">
    <property type="entry name" value="AftA_C"/>
    <property type="match status" value="1"/>
</dbReference>
<evidence type="ECO:0000256" key="6">
    <source>
        <dbReference type="ARBA" id="ARBA00022475"/>
    </source>
</evidence>
<gene>
    <name evidence="16" type="primary">aftA</name>
    <name evidence="16" type="ORF">CMASS_00510</name>
</gene>
<feature type="transmembrane region" description="Helical" evidence="13">
    <location>
        <begin position="167"/>
        <end position="184"/>
    </location>
</feature>
<evidence type="ECO:0000256" key="4">
    <source>
        <dbReference type="ARBA" id="ARBA00012037"/>
    </source>
</evidence>
<accession>A0ABY7U752</accession>
<keyword evidence="16" id="KW-0328">Glycosyltransferase</keyword>
<feature type="domain" description="Arabinofuranosyltransferase AftA N-terminal" evidence="15">
    <location>
        <begin position="24"/>
        <end position="447"/>
    </location>
</feature>
<evidence type="ECO:0000256" key="9">
    <source>
        <dbReference type="ARBA" id="ARBA00022989"/>
    </source>
</evidence>
<evidence type="ECO:0000256" key="2">
    <source>
        <dbReference type="ARBA" id="ARBA00004776"/>
    </source>
</evidence>
<feature type="transmembrane region" description="Helical" evidence="13">
    <location>
        <begin position="84"/>
        <end position="106"/>
    </location>
</feature>
<keyword evidence="6" id="KW-1003">Cell membrane</keyword>
<feature type="transmembrane region" description="Helical" evidence="13">
    <location>
        <begin position="190"/>
        <end position="207"/>
    </location>
</feature>
<keyword evidence="7 16" id="KW-0808">Transferase</keyword>
<evidence type="ECO:0000256" key="3">
    <source>
        <dbReference type="ARBA" id="ARBA00009655"/>
    </source>
</evidence>
<evidence type="ECO:0000256" key="8">
    <source>
        <dbReference type="ARBA" id="ARBA00022692"/>
    </source>
</evidence>
<feature type="transmembrane region" description="Helical" evidence="13">
    <location>
        <begin position="436"/>
        <end position="453"/>
    </location>
</feature>
<keyword evidence="9 13" id="KW-1133">Transmembrane helix</keyword>
<comment type="similarity">
    <text evidence="3">Belongs to the glycosyltransferase 85 family.</text>
</comment>
<dbReference type="RefSeq" id="WP_022863187.1">
    <property type="nucleotide sequence ID" value="NZ_ATVG01000007.1"/>
</dbReference>
<evidence type="ECO:0000256" key="1">
    <source>
        <dbReference type="ARBA" id="ARBA00004651"/>
    </source>
</evidence>